<reference evidence="2 3" key="1">
    <citation type="submission" date="2016-04" db="EMBL/GenBank/DDBJ databases">
        <title>The genome of Intoshia linei affirms orthonectids as highly simplified spiralians.</title>
        <authorList>
            <person name="Mikhailov K.V."/>
            <person name="Slusarev G.S."/>
            <person name="Nikitin M.A."/>
            <person name="Logacheva M.D."/>
            <person name="Penin A."/>
            <person name="Aleoshin V."/>
            <person name="Panchin Y.V."/>
        </authorList>
    </citation>
    <scope>NUCLEOTIDE SEQUENCE [LARGE SCALE GENOMIC DNA]</scope>
    <source>
        <strain evidence="2">Intl2013</strain>
        <tissue evidence="2">Whole animal</tissue>
    </source>
</reference>
<evidence type="ECO:0000256" key="1">
    <source>
        <dbReference type="SAM" id="Coils"/>
    </source>
</evidence>
<sequence length="1001" mass="117194">MMPRWFDRTLKKDKKKFPYPFHVDITDTDCSSNEWFNETYLESLKKKTENQIEPHYSKPTDLLNLDYETCNHCIGYSEIDCNYVEGLTEYSNASMQPEILLDSFNRLNLKHSNNFNQFQNSRLRTHQNMQHNCKSTGYDNCPNSETIVKYVSYKKERENFPLNDCYKTENIDTRYCSNQIHIQSKLLDNDLKTNSSINNFSQTKILSNDDLKCPSSVSFMSHNTEKRQDESSCTNLLQLSNSANFEKKNPKMSNKYETENIDTSFSVNNSNEASLQTELNWFEPKIEYIDNGNVANVNIVEKKKFTLGSLNENHQNINLPVINRSWTILDSIDTEVNGPEELDDNFEDTIYNSDTELKPRLDRKIENNFDTTECKKSQLTKESNIDYLDKMKDDNDSEKSLSSVSIIYLSDDSLSFDGEKSKKIKSITKNFSLNNTKPYKFKNSIKEANGYQNSLNEFLDRETNFSPISLKSNISMRRSDDDTIHMYDSDVNKHLKTNTLPKPKIKKKNFQQKMPESFSNYQMNDKNSKIKSYNSNLEYLVSIYERQVSELKKTISNLKFQIHDLEIKNCHQKNLKQDNIYSNYNQYNHDDIKNINLSNSQENAKFQLSNRFFYKAVILQSQLQMIKTIYENDKVSIKNLSSIIKKVRSEYDEIYQEFNSHIVSDIYHVIDPNDKIRYLYIEIERTLQHLEGRLRKYRNYKCIIYDNVSGDEDNYSSFGEESSTSHDSVSNVMDSSINTKLNKNFNFDGKKIIMDKKSYSNFLIKLKSPNLNNFEANSQTNIKNSSNQSIKQDDSDLKFNINKQYMCNMNNFKCDKSSISASKSFSVPRNTDITENTLYKIENGSYRNSNGYIPTEDSLSSKYLIRNTKHPPQQNSLNTGQLFGKTNRVRNHRLSADSIVINSENSNKRNNFKVKYNSLLKKDENKKELLLKYNTNSELKPKPKRILDNQMKMNQKPMLLNFIHRKPIVSSHMYKFETNEVNHGLKEKKNSNPQFVLFKKK</sequence>
<dbReference type="Proteomes" id="UP000078046">
    <property type="component" value="Unassembled WGS sequence"/>
</dbReference>
<keyword evidence="1" id="KW-0175">Coiled coil</keyword>
<dbReference type="EMBL" id="LWCA01000729">
    <property type="protein sequence ID" value="OAF67178.1"/>
    <property type="molecule type" value="Genomic_DNA"/>
</dbReference>
<name>A0A177AYU1_9BILA</name>
<accession>A0A177AYU1</accession>
<evidence type="ECO:0000313" key="2">
    <source>
        <dbReference type="EMBL" id="OAF67178.1"/>
    </source>
</evidence>
<dbReference type="AlphaFoldDB" id="A0A177AYU1"/>
<gene>
    <name evidence="2" type="ORF">A3Q56_05085</name>
</gene>
<comment type="caution">
    <text evidence="2">The sequence shown here is derived from an EMBL/GenBank/DDBJ whole genome shotgun (WGS) entry which is preliminary data.</text>
</comment>
<feature type="coiled-coil region" evidence="1">
    <location>
        <begin position="541"/>
        <end position="568"/>
    </location>
</feature>
<proteinExistence type="predicted"/>
<keyword evidence="3" id="KW-1185">Reference proteome</keyword>
<organism evidence="2 3">
    <name type="scientific">Intoshia linei</name>
    <dbReference type="NCBI Taxonomy" id="1819745"/>
    <lineage>
        <taxon>Eukaryota</taxon>
        <taxon>Metazoa</taxon>
        <taxon>Spiralia</taxon>
        <taxon>Lophotrochozoa</taxon>
        <taxon>Mesozoa</taxon>
        <taxon>Orthonectida</taxon>
        <taxon>Rhopaluridae</taxon>
        <taxon>Intoshia</taxon>
    </lineage>
</organism>
<protein>
    <submittedName>
        <fullName evidence="2">Uncharacterized protein</fullName>
    </submittedName>
</protein>
<evidence type="ECO:0000313" key="3">
    <source>
        <dbReference type="Proteomes" id="UP000078046"/>
    </source>
</evidence>